<feature type="domain" description="Phage tail tape measure protein" evidence="4">
    <location>
        <begin position="314"/>
        <end position="505"/>
    </location>
</feature>
<feature type="transmembrane region" description="Helical" evidence="3">
    <location>
        <begin position="718"/>
        <end position="736"/>
    </location>
</feature>
<keyword evidence="2" id="KW-0175">Coiled coil</keyword>
<dbReference type="AlphaFoldDB" id="A0A417YR53"/>
<sequence length="1184" mass="127564">MAEKASNVVLNFKMDGQVQYAKTIRDINAIMNAAAKEYRNHVAAMGKDADATKKLSAEKKKLEIQMEAAKQRTQMLRTQYEAMAKDSKTTTGQLAQMHGKLLDAERAEMALEDAMERVNAGLSEQAEESRKAEDALNKLESEAEKLESQTEKLTAEYELQVAQLGENASEAEKLKLQLEHLDKAHDLAGDQVKNFEQQLEMAKKQYGENSSEVDKYEIQLLEAKKAEQDLANEIKTTNTKLKEQEDVLANTSKKLKETGDKMKDVGKDLSMKVTAPIVAMGGLAANSAIEFESAFAGVRKTVDATEEEFAQLSDGIRDMSKNLPASAGEIAAVAEAAGQLGIQKENILGFTRTMIDLGESTNMSADTAATEFARFANIVNMSQKDFDKLGSVVVDLGNNLATTEGEIVSMAMRLAGAGAQIGLSEADIMALAGSLSSVGIEAEMGGSAISKAMIRMQVATSTGFDEVEKMLNFAGMSLREVEMMASHSGKAFGHLAEDMGMTKTELKALVNSGKDLENFSKISGMTAEEFKNAFEKDAIGALGAFINGLGGAEEAGESAINMLQEMGITEVRLRDALLRAGNASELFASSVELASNAWGENSALTKEAEQRYATAASQLAMFKNTLNDLGITIGNIIVPVLLDLVNMVKPVIEGFANMSERSQKVILVIAGIAAAIGPLLIITGMLLSSIGSIISFVTTALPIIKAFGVFLAGVSAPVWGIIAAIAAAIAIGILLWKNWDTIKAKTIEIWNAIVEKFTEVKDKVSEKISEMVANAVAKFNEFKEKLVAKMIEIKDSVVRFFTETIPTAFNNFVSFLSELPGRIMAFLTKLFLEDIPYAIGYGIGYMISTISEGITNMIEFFRELPGKVLLFLVLTIANIAIWAADMKKRAIAAGTEFLTNTIKFFKELPGKIWTFLTETITKVTTFVHSMKVKAVEAGITFVQNVINFIKELPGKIWAFLVNTISKMAQFVSDMKSKAKGAGKNAYDGIVDEVKKIPGKLKELGSDIITGLVNGVTNNIKKVANIAKKVASSFTKGFKDAMGIKSPSRVMFKDGQFTMEGLGLGIEDMVDYVVSKTAKVGRAITGAMENALSFDVPELNMTTVRQPSQFGADSSPAAGDNGLALAAINQLGKEIASNIGGASGDIAVHVYLDTRELNTQMAPGMSRTINSNNKIQARTLGVVAP</sequence>
<gene>
    <name evidence="5" type="ORF">D1B31_16305</name>
</gene>
<evidence type="ECO:0000313" key="5">
    <source>
        <dbReference type="EMBL" id="RHW37325.1"/>
    </source>
</evidence>
<keyword evidence="3" id="KW-0472">Membrane</keyword>
<feature type="transmembrane region" description="Helical" evidence="3">
    <location>
        <begin position="693"/>
        <end position="712"/>
    </location>
</feature>
<dbReference type="Gene3D" id="6.10.140.1430">
    <property type="match status" value="1"/>
</dbReference>
<reference evidence="5 6" key="1">
    <citation type="journal article" date="2017" name="Int. J. Syst. Evol. Microbiol.">
        <title>Bacillus notoginsengisoli sp. nov., a novel bacterium isolated from the rhizosphere of Panax notoginseng.</title>
        <authorList>
            <person name="Zhang M.Y."/>
            <person name="Cheng J."/>
            <person name="Cai Y."/>
            <person name="Zhang T.Y."/>
            <person name="Wu Y.Y."/>
            <person name="Manikprabhu D."/>
            <person name="Li W.J."/>
            <person name="Zhang Y.X."/>
        </authorList>
    </citation>
    <scope>NUCLEOTIDE SEQUENCE [LARGE SCALE GENOMIC DNA]</scope>
    <source>
        <strain evidence="5 6">JCM 30743</strain>
    </source>
</reference>
<keyword evidence="1" id="KW-1188">Viral release from host cell</keyword>
<keyword evidence="3" id="KW-0812">Transmembrane</keyword>
<organism evidence="5 6">
    <name type="scientific">Neobacillus notoginsengisoli</name>
    <dbReference type="NCBI Taxonomy" id="1578198"/>
    <lineage>
        <taxon>Bacteria</taxon>
        <taxon>Bacillati</taxon>
        <taxon>Bacillota</taxon>
        <taxon>Bacilli</taxon>
        <taxon>Bacillales</taxon>
        <taxon>Bacillaceae</taxon>
        <taxon>Neobacillus</taxon>
    </lineage>
</organism>
<dbReference type="Pfam" id="PF10145">
    <property type="entry name" value="PhageMin_Tail"/>
    <property type="match status" value="1"/>
</dbReference>
<comment type="caution">
    <text evidence="5">The sequence shown here is derived from an EMBL/GenBank/DDBJ whole genome shotgun (WGS) entry which is preliminary data.</text>
</comment>
<protein>
    <submittedName>
        <fullName evidence="5">Phage tail tape measure protein</fullName>
    </submittedName>
</protein>
<dbReference type="Proteomes" id="UP000284416">
    <property type="component" value="Unassembled WGS sequence"/>
</dbReference>
<name>A0A417YR53_9BACI</name>
<dbReference type="PANTHER" id="PTHR37813:SF1">
    <property type="entry name" value="FELS-2 PROPHAGE PROTEIN"/>
    <property type="match status" value="1"/>
</dbReference>
<dbReference type="NCBIfam" id="TIGR01760">
    <property type="entry name" value="tape_meas_TP901"/>
    <property type="match status" value="2"/>
</dbReference>
<accession>A0A417YR53</accession>
<feature type="coiled-coil region" evidence="2">
    <location>
        <begin position="52"/>
        <end position="79"/>
    </location>
</feature>
<dbReference type="PANTHER" id="PTHR37813">
    <property type="entry name" value="FELS-2 PROPHAGE PROTEIN"/>
    <property type="match status" value="1"/>
</dbReference>
<feature type="coiled-coil region" evidence="2">
    <location>
        <begin position="122"/>
        <end position="261"/>
    </location>
</feature>
<keyword evidence="3" id="KW-1133">Transmembrane helix</keyword>
<evidence type="ECO:0000256" key="1">
    <source>
        <dbReference type="ARBA" id="ARBA00022612"/>
    </source>
</evidence>
<dbReference type="RefSeq" id="WP_118922306.1">
    <property type="nucleotide sequence ID" value="NZ_QWEG01000010.1"/>
</dbReference>
<evidence type="ECO:0000256" key="3">
    <source>
        <dbReference type="SAM" id="Phobius"/>
    </source>
</evidence>
<evidence type="ECO:0000259" key="4">
    <source>
        <dbReference type="Pfam" id="PF10145"/>
    </source>
</evidence>
<dbReference type="SUPFAM" id="SSF57997">
    <property type="entry name" value="Tropomyosin"/>
    <property type="match status" value="1"/>
</dbReference>
<keyword evidence="6" id="KW-1185">Reference proteome</keyword>
<feature type="transmembrane region" description="Helical" evidence="3">
    <location>
        <begin position="868"/>
        <end position="884"/>
    </location>
</feature>
<dbReference type="InterPro" id="IPR010090">
    <property type="entry name" value="Phage_tape_meas"/>
</dbReference>
<proteinExistence type="predicted"/>
<feature type="transmembrane region" description="Helical" evidence="3">
    <location>
        <begin position="665"/>
        <end position="686"/>
    </location>
</feature>
<dbReference type="EMBL" id="QWEG01000010">
    <property type="protein sequence ID" value="RHW37325.1"/>
    <property type="molecule type" value="Genomic_DNA"/>
</dbReference>
<dbReference type="OrthoDB" id="1779742at2"/>
<evidence type="ECO:0000313" key="6">
    <source>
        <dbReference type="Proteomes" id="UP000284416"/>
    </source>
</evidence>
<evidence type="ECO:0000256" key="2">
    <source>
        <dbReference type="SAM" id="Coils"/>
    </source>
</evidence>